<dbReference type="Gene3D" id="2.160.20.10">
    <property type="entry name" value="Single-stranded right-handed beta-helix, Pectin lyase-like"/>
    <property type="match status" value="1"/>
</dbReference>
<dbReference type="KEGG" id="lsf:I8J32_001945"/>
<dbReference type="InterPro" id="IPR012334">
    <property type="entry name" value="Pectin_lyas_fold"/>
</dbReference>
<dbReference type="SUPFAM" id="SSF51126">
    <property type="entry name" value="Pectin lyase-like"/>
    <property type="match status" value="1"/>
</dbReference>
<dbReference type="Pfam" id="PF13229">
    <property type="entry name" value="Beta_helix"/>
    <property type="match status" value="1"/>
</dbReference>
<evidence type="ECO:0000256" key="1">
    <source>
        <dbReference type="SAM" id="SignalP"/>
    </source>
</evidence>
<dbReference type="AlphaFoldDB" id="A0A975ASG4"/>
<feature type="chain" id="PRO_5037149056" evidence="1">
    <location>
        <begin position="25"/>
        <end position="283"/>
    </location>
</feature>
<name>A0A975ASG4_9GAMM</name>
<accession>A0A975ASG4</accession>
<dbReference type="InterPro" id="IPR011050">
    <property type="entry name" value="Pectin_lyase_fold/virulence"/>
</dbReference>
<evidence type="ECO:0000259" key="2">
    <source>
        <dbReference type="Pfam" id="PF13229"/>
    </source>
</evidence>
<dbReference type="SMART" id="SM00710">
    <property type="entry name" value="PbH1"/>
    <property type="match status" value="5"/>
</dbReference>
<proteinExistence type="predicted"/>
<dbReference type="EMBL" id="CP071518">
    <property type="protein sequence ID" value="QSX78727.1"/>
    <property type="molecule type" value="Genomic_DNA"/>
</dbReference>
<protein>
    <submittedName>
        <fullName evidence="3">Right-handed parallel beta-helix repeat-containing protein</fullName>
    </submittedName>
</protein>
<dbReference type="Proteomes" id="UP000639274">
    <property type="component" value="Chromosome"/>
</dbReference>
<gene>
    <name evidence="3" type="ORF">I8J32_001945</name>
</gene>
<evidence type="ECO:0000313" key="4">
    <source>
        <dbReference type="Proteomes" id="UP000639274"/>
    </source>
</evidence>
<evidence type="ECO:0000313" key="3">
    <source>
        <dbReference type="EMBL" id="QSX78727.1"/>
    </source>
</evidence>
<feature type="signal peptide" evidence="1">
    <location>
        <begin position="1"/>
        <end position="24"/>
    </location>
</feature>
<dbReference type="RefSeq" id="WP_200615526.1">
    <property type="nucleotide sequence ID" value="NZ_CP071518.1"/>
</dbReference>
<keyword evidence="4" id="KW-1185">Reference proteome</keyword>
<sequence length="283" mass="29434">MNLVRPALALLLAGFALFPGATRAAESYDSCAGFIDSLPVVISSQGTWCLRKDLSTAVATGFAIKIAANNVTIDCNHFKLGGLAAGDGSKTYGVYAENRQNVTVRHCNLRGFYAGVFLWRGAGHLVEDNRVDNSLGYGIFMLTDFSTSGMIRNNQVYATGGAPDHVTIPGISAVADIIDNTVDGVFSATANGAPIGIDAMGPGTEVRGNRVRGLVSGGSGTAIGLRMMADGIVATGNRFISQTPLVGGKAIHGSNYGVCQDNIASRYQFLMTSCQDGGGNVIN</sequence>
<keyword evidence="1" id="KW-0732">Signal</keyword>
<dbReference type="InterPro" id="IPR039448">
    <property type="entry name" value="Beta_helix"/>
</dbReference>
<organism evidence="3 4">
    <name type="scientific">Agrilutibacter solisilvae</name>
    <dbReference type="NCBI Taxonomy" id="2763317"/>
    <lineage>
        <taxon>Bacteria</taxon>
        <taxon>Pseudomonadati</taxon>
        <taxon>Pseudomonadota</taxon>
        <taxon>Gammaproteobacteria</taxon>
        <taxon>Lysobacterales</taxon>
        <taxon>Lysobacteraceae</taxon>
        <taxon>Agrilutibacter</taxon>
    </lineage>
</organism>
<feature type="domain" description="Right handed beta helix" evidence="2">
    <location>
        <begin position="68"/>
        <end position="162"/>
    </location>
</feature>
<reference evidence="3 4" key="1">
    <citation type="submission" date="2021-03" db="EMBL/GenBank/DDBJ databases">
        <title>Lysobacter sp. nov. isolated from soil of gangwondo yeongwol, south Korea.</title>
        <authorList>
            <person name="Kim K.R."/>
            <person name="Kim K.H."/>
            <person name="Jeon C.O."/>
        </authorList>
    </citation>
    <scope>NUCLEOTIDE SEQUENCE [LARGE SCALE GENOMIC DNA]</scope>
    <source>
        <strain evidence="3 4">R19</strain>
    </source>
</reference>
<dbReference type="InterPro" id="IPR006626">
    <property type="entry name" value="PbH1"/>
</dbReference>